<proteinExistence type="predicted"/>
<feature type="transmembrane region" description="Helical" evidence="1">
    <location>
        <begin position="144"/>
        <end position="167"/>
    </location>
</feature>
<dbReference type="PATRIC" id="fig|742733.3.peg.980"/>
<sequence length="259" mass="30273">MSYEANDLLVKLTPNSLTYFILAFGLICCVLLILYININPISQPLVVINGKPNVAFYILSYIIKFSYVFAFLLLIYYLNSYSKLVTSGFLIGFDGLLVNHFEISGDIYKYFFYRNTPILSIGVFIILREVLINDYFEVRRNKQNIVILQIISFYLFFMLIVELEGFFGYVRVGYGEKVLSYINVTAYYVKFVINVIGFFSSVLLHILYNNKDNVEFHKSSKSCFLRKHGIFNILFICIFLISIMRIIYDIYDGSFYIHL</sequence>
<protein>
    <submittedName>
        <fullName evidence="2">Uncharacterized protein</fullName>
    </submittedName>
</protein>
<feature type="transmembrane region" description="Helical" evidence="1">
    <location>
        <begin position="56"/>
        <end position="78"/>
    </location>
</feature>
<name>G5HEV2_9FIRM</name>
<feature type="transmembrane region" description="Helical" evidence="1">
    <location>
        <begin position="187"/>
        <end position="208"/>
    </location>
</feature>
<reference evidence="2 3" key="1">
    <citation type="submission" date="2011-08" db="EMBL/GenBank/DDBJ databases">
        <title>The Genome Sequence of Clostridium citroniae WAL-17108.</title>
        <authorList>
            <consortium name="The Broad Institute Genome Sequencing Platform"/>
            <person name="Earl A."/>
            <person name="Ward D."/>
            <person name="Feldgarden M."/>
            <person name="Gevers D."/>
            <person name="Finegold S.M."/>
            <person name="Summanen P.H."/>
            <person name="Molitoris D.R."/>
            <person name="Vaisanen M.L."/>
            <person name="Daigneault M."/>
            <person name="Allen-Vercoe E."/>
            <person name="Young S.K."/>
            <person name="Zeng Q."/>
            <person name="Gargeya S."/>
            <person name="Fitzgerald M."/>
            <person name="Haas B."/>
            <person name="Abouelleil A."/>
            <person name="Alvarado L."/>
            <person name="Arachchi H.M."/>
            <person name="Berlin A."/>
            <person name="Brown A."/>
            <person name="Chapman S.B."/>
            <person name="Chen Z."/>
            <person name="Dunbar C."/>
            <person name="Freedman E."/>
            <person name="Gearin G."/>
            <person name="Gellesch M."/>
            <person name="Goldberg J."/>
            <person name="Griggs A."/>
            <person name="Gujja S."/>
            <person name="Heiman D."/>
            <person name="Howarth C."/>
            <person name="Larson L."/>
            <person name="Lui A."/>
            <person name="MacDonald P.J.P."/>
            <person name="Montmayeur A."/>
            <person name="Murphy C."/>
            <person name="Neiman D."/>
            <person name="Pearson M."/>
            <person name="Priest M."/>
            <person name="Roberts A."/>
            <person name="Saif S."/>
            <person name="Shea T."/>
            <person name="Shenoy N."/>
            <person name="Sisk P."/>
            <person name="Stolte C."/>
            <person name="Sykes S."/>
            <person name="Wortman J."/>
            <person name="Nusbaum C."/>
            <person name="Birren B."/>
        </authorList>
    </citation>
    <scope>NUCLEOTIDE SEQUENCE [LARGE SCALE GENOMIC DNA]</scope>
    <source>
        <strain evidence="2 3">WAL-17108</strain>
    </source>
</reference>
<comment type="caution">
    <text evidence="2">The sequence shown here is derived from an EMBL/GenBank/DDBJ whole genome shotgun (WGS) entry which is preliminary data.</text>
</comment>
<dbReference type="EMBL" id="ADLJ01000007">
    <property type="protein sequence ID" value="EHF00061.1"/>
    <property type="molecule type" value="Genomic_DNA"/>
</dbReference>
<keyword evidence="1" id="KW-0812">Transmembrane</keyword>
<keyword evidence="1" id="KW-1133">Transmembrane helix</keyword>
<feature type="transmembrane region" description="Helical" evidence="1">
    <location>
        <begin position="17"/>
        <end position="36"/>
    </location>
</feature>
<gene>
    <name evidence="2" type="ORF">HMPREF9469_00975</name>
</gene>
<organism evidence="2 3">
    <name type="scientific">[Clostridium] citroniae WAL-17108</name>
    <dbReference type="NCBI Taxonomy" id="742733"/>
    <lineage>
        <taxon>Bacteria</taxon>
        <taxon>Bacillati</taxon>
        <taxon>Bacillota</taxon>
        <taxon>Clostridia</taxon>
        <taxon>Lachnospirales</taxon>
        <taxon>Lachnospiraceae</taxon>
        <taxon>Enterocloster</taxon>
    </lineage>
</organism>
<evidence type="ECO:0000313" key="2">
    <source>
        <dbReference type="EMBL" id="EHF00061.1"/>
    </source>
</evidence>
<dbReference type="Proteomes" id="UP000003763">
    <property type="component" value="Unassembled WGS sequence"/>
</dbReference>
<dbReference type="RefSeq" id="WP_007859741.1">
    <property type="nucleotide sequence ID" value="NZ_JH376420.1"/>
</dbReference>
<evidence type="ECO:0000256" key="1">
    <source>
        <dbReference type="SAM" id="Phobius"/>
    </source>
</evidence>
<accession>G5HEV2</accession>
<feature type="transmembrane region" description="Helical" evidence="1">
    <location>
        <begin position="229"/>
        <end position="248"/>
    </location>
</feature>
<keyword evidence="1" id="KW-0472">Membrane</keyword>
<dbReference type="HOGENOM" id="CLU_1072425_0_0_9"/>
<evidence type="ECO:0000313" key="3">
    <source>
        <dbReference type="Proteomes" id="UP000003763"/>
    </source>
</evidence>
<dbReference type="AlphaFoldDB" id="G5HEV2"/>
<feature type="transmembrane region" description="Helical" evidence="1">
    <location>
        <begin position="111"/>
        <end position="132"/>
    </location>
</feature>